<gene>
    <name evidence="2" type="ORF">S12H4_01510</name>
</gene>
<reference evidence="2" key="1">
    <citation type="journal article" date="2014" name="Front. Microbiol.">
        <title>High frequency of phylogenetically diverse reductive dehalogenase-homologous genes in deep subseafloor sedimentary metagenomes.</title>
        <authorList>
            <person name="Kawai M."/>
            <person name="Futagami T."/>
            <person name="Toyoda A."/>
            <person name="Takaki Y."/>
            <person name="Nishi S."/>
            <person name="Hori S."/>
            <person name="Arai W."/>
            <person name="Tsubouchi T."/>
            <person name="Morono Y."/>
            <person name="Uchiyama I."/>
            <person name="Ito T."/>
            <person name="Fujiyama A."/>
            <person name="Inagaki F."/>
            <person name="Takami H."/>
        </authorList>
    </citation>
    <scope>NUCLEOTIDE SEQUENCE</scope>
    <source>
        <strain evidence="2">Expedition CK06-06</strain>
    </source>
</reference>
<dbReference type="EMBL" id="BARW01000307">
    <property type="protein sequence ID" value="GAI62475.1"/>
    <property type="molecule type" value="Genomic_DNA"/>
</dbReference>
<evidence type="ECO:0000256" key="1">
    <source>
        <dbReference type="SAM" id="Phobius"/>
    </source>
</evidence>
<keyword evidence="1" id="KW-0472">Membrane</keyword>
<organism evidence="2">
    <name type="scientific">marine sediment metagenome</name>
    <dbReference type="NCBI Taxonomy" id="412755"/>
    <lineage>
        <taxon>unclassified sequences</taxon>
        <taxon>metagenomes</taxon>
        <taxon>ecological metagenomes</taxon>
    </lineage>
</organism>
<dbReference type="AlphaFoldDB" id="X1RH75"/>
<feature type="transmembrane region" description="Helical" evidence="1">
    <location>
        <begin position="79"/>
        <end position="96"/>
    </location>
</feature>
<feature type="non-terminal residue" evidence="2">
    <location>
        <position position="1"/>
    </location>
</feature>
<protein>
    <submittedName>
        <fullName evidence="2">Uncharacterized protein</fullName>
    </submittedName>
</protein>
<accession>X1RH75</accession>
<sequence>RKNKEYRVKFRLSHIFKVLGTIFSLIIFGYLGSIAYSGMNLGFDFRDTFVVDHDPGALPFDLSDDTINVTITFDLNNQGFYAIYDINIYIWNRVFYRWKRYR</sequence>
<keyword evidence="1" id="KW-0812">Transmembrane</keyword>
<feature type="transmembrane region" description="Helical" evidence="1">
    <location>
        <begin position="12"/>
        <end position="36"/>
    </location>
</feature>
<name>X1RH75_9ZZZZ</name>
<evidence type="ECO:0000313" key="2">
    <source>
        <dbReference type="EMBL" id="GAI62475.1"/>
    </source>
</evidence>
<keyword evidence="1" id="KW-1133">Transmembrane helix</keyword>
<comment type="caution">
    <text evidence="2">The sequence shown here is derived from an EMBL/GenBank/DDBJ whole genome shotgun (WGS) entry which is preliminary data.</text>
</comment>
<proteinExistence type="predicted"/>